<protein>
    <recommendedName>
        <fullName evidence="1">PAC domain-containing protein</fullName>
    </recommendedName>
</protein>
<name>A0A256J804_HALEZ</name>
<feature type="domain" description="PAC" evidence="1">
    <location>
        <begin position="1"/>
        <end position="33"/>
    </location>
</feature>
<dbReference type="InterPro" id="IPR000014">
    <property type="entry name" value="PAS"/>
</dbReference>
<evidence type="ECO:0000259" key="1">
    <source>
        <dbReference type="PROSITE" id="PS50113"/>
    </source>
</evidence>
<evidence type="ECO:0000313" key="3">
    <source>
        <dbReference type="Proteomes" id="UP000215731"/>
    </source>
</evidence>
<dbReference type="EMBL" id="NHOZ01000030">
    <property type="protein sequence ID" value="OYR64921.1"/>
    <property type="molecule type" value="Genomic_DNA"/>
</dbReference>
<dbReference type="PROSITE" id="PS50113">
    <property type="entry name" value="PAC"/>
    <property type="match status" value="2"/>
</dbReference>
<dbReference type="InterPro" id="IPR013656">
    <property type="entry name" value="PAS_4"/>
</dbReference>
<dbReference type="InterPro" id="IPR000700">
    <property type="entry name" value="PAS-assoc_C"/>
</dbReference>
<dbReference type="Proteomes" id="UP000215731">
    <property type="component" value="Unassembled WGS sequence"/>
</dbReference>
<accession>A0A256J804</accession>
<organism evidence="2 3">
    <name type="scientific">Halorubrum ezzemoulense</name>
    <name type="common">Halorubrum chaoviator</name>
    <dbReference type="NCBI Taxonomy" id="337243"/>
    <lineage>
        <taxon>Archaea</taxon>
        <taxon>Methanobacteriati</taxon>
        <taxon>Methanobacteriota</taxon>
        <taxon>Stenosarchaea group</taxon>
        <taxon>Halobacteria</taxon>
        <taxon>Halobacteriales</taxon>
        <taxon>Haloferacaceae</taxon>
        <taxon>Halorubrum</taxon>
    </lineage>
</organism>
<dbReference type="AlphaFoldDB" id="A0A256J804"/>
<dbReference type="InterPro" id="IPR035965">
    <property type="entry name" value="PAS-like_dom_sf"/>
</dbReference>
<reference evidence="2 3" key="1">
    <citation type="journal article" date="2014" name="Front. Microbiol.">
        <title>Population and genomic analysis of the genus Halorubrum.</title>
        <authorList>
            <person name="Fullmer M.S."/>
            <person name="Soucy S.M."/>
            <person name="Swithers K.S."/>
            <person name="Makkay A.M."/>
            <person name="Wheeler R."/>
            <person name="Ventosa A."/>
            <person name="Gogarten J.P."/>
            <person name="Papke R.T."/>
        </authorList>
    </citation>
    <scope>NUCLEOTIDE SEQUENCE [LARGE SCALE GENOMIC DNA]</scope>
    <source>
        <strain evidence="2 3">Ga36</strain>
    </source>
</reference>
<dbReference type="NCBIfam" id="TIGR00229">
    <property type="entry name" value="sensory_box"/>
    <property type="match status" value="1"/>
</dbReference>
<evidence type="ECO:0000313" key="2">
    <source>
        <dbReference type="EMBL" id="OYR64921.1"/>
    </source>
</evidence>
<dbReference type="Pfam" id="PF08448">
    <property type="entry name" value="PAS_4"/>
    <property type="match status" value="1"/>
</dbReference>
<dbReference type="Gene3D" id="3.30.450.20">
    <property type="entry name" value="PAS domain"/>
    <property type="match status" value="1"/>
</dbReference>
<dbReference type="PANTHER" id="PTHR44757">
    <property type="entry name" value="DIGUANYLATE CYCLASE DGCP"/>
    <property type="match status" value="1"/>
</dbReference>
<gene>
    <name evidence="2" type="ORF">DJ80_03335</name>
</gene>
<comment type="caution">
    <text evidence="2">The sequence shown here is derived from an EMBL/GenBank/DDBJ whole genome shotgun (WGS) entry which is preliminary data.</text>
</comment>
<sequence>MGVLPYDGEEFNGSVGTLRDVTEQREREAELRQTTNQLQGVIDSVESAMWIRNTDHEYVYMNQYHRDLFDIADDTDIAGKRAADLHSAEVAEKFQQNDQRVYETREQVEIEEVIQTDDGRQYFLTRIVPLFDNGSVYATCGIATNITEQKEYEEKL</sequence>
<feature type="domain" description="PAC" evidence="1">
    <location>
        <begin position="108"/>
        <end position="156"/>
    </location>
</feature>
<dbReference type="InterPro" id="IPR052155">
    <property type="entry name" value="Biofilm_reg_signaling"/>
</dbReference>
<proteinExistence type="predicted"/>
<dbReference type="PANTHER" id="PTHR44757:SF2">
    <property type="entry name" value="BIOFILM ARCHITECTURE MAINTENANCE PROTEIN MBAA"/>
    <property type="match status" value="1"/>
</dbReference>
<dbReference type="SUPFAM" id="SSF55785">
    <property type="entry name" value="PYP-like sensor domain (PAS domain)"/>
    <property type="match status" value="1"/>
</dbReference>